<name>A0A1Z4VQG1_9GAMM</name>
<keyword evidence="5" id="KW-0028">Amino-acid biosynthesis</keyword>
<comment type="similarity">
    <text evidence="2">Belongs to the class-II pyridoxal-phosphate-dependent aminotransferase family. Histidinol-phosphate aminotransferase subfamily.</text>
</comment>
<dbReference type="InterPro" id="IPR050106">
    <property type="entry name" value="HistidinolP_aminotransfase"/>
</dbReference>
<proteinExistence type="inferred from homology"/>
<dbReference type="InterPro" id="IPR015421">
    <property type="entry name" value="PyrdxlP-dep_Trfase_major"/>
</dbReference>
<keyword evidence="7" id="KW-0663">Pyridoxal phosphate</keyword>
<dbReference type="SUPFAM" id="SSF53383">
    <property type="entry name" value="PLP-dependent transferases"/>
    <property type="match status" value="1"/>
</dbReference>
<evidence type="ECO:0000256" key="8">
    <source>
        <dbReference type="ARBA" id="ARBA00023102"/>
    </source>
</evidence>
<evidence type="ECO:0000256" key="2">
    <source>
        <dbReference type="ARBA" id="ARBA00007970"/>
    </source>
</evidence>
<evidence type="ECO:0000256" key="5">
    <source>
        <dbReference type="ARBA" id="ARBA00022605"/>
    </source>
</evidence>
<accession>A0A1Z4VQG1</accession>
<keyword evidence="8" id="KW-0368">Histidine biosynthesis</keyword>
<evidence type="ECO:0000256" key="4">
    <source>
        <dbReference type="ARBA" id="ARBA00022576"/>
    </source>
</evidence>
<dbReference type="GO" id="GO:0030170">
    <property type="term" value="F:pyridoxal phosphate binding"/>
    <property type="evidence" value="ECO:0007669"/>
    <property type="project" value="InterPro"/>
</dbReference>
<dbReference type="Proteomes" id="UP000218765">
    <property type="component" value="Chromosome"/>
</dbReference>
<evidence type="ECO:0000313" key="11">
    <source>
        <dbReference type="EMBL" id="BAZ93652.1"/>
    </source>
</evidence>
<dbReference type="InterPro" id="IPR015424">
    <property type="entry name" value="PyrdxlP-dep_Trfase"/>
</dbReference>
<comment type="catalytic activity">
    <reaction evidence="9">
        <text>L-histidinol phosphate + 2-oxoglutarate = 3-(imidazol-4-yl)-2-oxopropyl phosphate + L-glutamate</text>
        <dbReference type="Rhea" id="RHEA:23744"/>
        <dbReference type="ChEBI" id="CHEBI:16810"/>
        <dbReference type="ChEBI" id="CHEBI:29985"/>
        <dbReference type="ChEBI" id="CHEBI:57766"/>
        <dbReference type="ChEBI" id="CHEBI:57980"/>
        <dbReference type="EC" id="2.6.1.9"/>
    </reaction>
</comment>
<dbReference type="GO" id="GO:0004400">
    <property type="term" value="F:histidinol-phosphate transaminase activity"/>
    <property type="evidence" value="ECO:0007669"/>
    <property type="project" value="UniProtKB-EC"/>
</dbReference>
<organism evidence="11 12">
    <name type="scientific">Thiohalobacter thiocyanaticus</name>
    <dbReference type="NCBI Taxonomy" id="585455"/>
    <lineage>
        <taxon>Bacteria</taxon>
        <taxon>Pseudomonadati</taxon>
        <taxon>Pseudomonadota</taxon>
        <taxon>Gammaproteobacteria</taxon>
        <taxon>Thiohalobacterales</taxon>
        <taxon>Thiohalobacteraceae</taxon>
        <taxon>Thiohalobacter</taxon>
    </lineage>
</organism>
<dbReference type="GO" id="GO:0000105">
    <property type="term" value="P:L-histidine biosynthetic process"/>
    <property type="evidence" value="ECO:0007669"/>
    <property type="project" value="UniProtKB-KW"/>
</dbReference>
<evidence type="ECO:0000256" key="6">
    <source>
        <dbReference type="ARBA" id="ARBA00022679"/>
    </source>
</evidence>
<dbReference type="Gene3D" id="3.40.640.10">
    <property type="entry name" value="Type I PLP-dependent aspartate aminotransferase-like (Major domain)"/>
    <property type="match status" value="1"/>
</dbReference>
<dbReference type="KEGG" id="ttc:FOKN1_1253"/>
<reference evidence="11 12" key="1">
    <citation type="submission" date="2017-05" db="EMBL/GenBank/DDBJ databases">
        <title>Thiocyanate degradation by Thiohalobacter thiocyanaticus FOKN1.</title>
        <authorList>
            <person name="Oshiki M."/>
            <person name="Fukushima T."/>
            <person name="Kawano S."/>
            <person name="Nakagawa J."/>
        </authorList>
    </citation>
    <scope>NUCLEOTIDE SEQUENCE [LARGE SCALE GENOMIC DNA]</scope>
    <source>
        <strain evidence="11 12">FOKN1</strain>
    </source>
</reference>
<dbReference type="EMBL" id="AP018052">
    <property type="protein sequence ID" value="BAZ93652.1"/>
    <property type="molecule type" value="Genomic_DNA"/>
</dbReference>
<keyword evidence="4 11" id="KW-0032">Aminotransferase</keyword>
<protein>
    <recommendedName>
        <fullName evidence="3">histidinol-phosphate transaminase</fullName>
        <ecNumber evidence="3">2.6.1.9</ecNumber>
    </recommendedName>
</protein>
<comment type="pathway">
    <text evidence="1">Amino-acid biosynthesis; L-histidine biosynthesis; L-histidine from 5-phospho-alpha-D-ribose 1-diphosphate: step 7/9.</text>
</comment>
<dbReference type="EC" id="2.6.1.9" evidence="3"/>
<keyword evidence="12" id="KW-1185">Reference proteome</keyword>
<dbReference type="Pfam" id="PF00155">
    <property type="entry name" value="Aminotran_1_2"/>
    <property type="match status" value="1"/>
</dbReference>
<dbReference type="PANTHER" id="PTHR43643:SF6">
    <property type="entry name" value="HISTIDINOL-PHOSPHATE AMINOTRANSFERASE"/>
    <property type="match status" value="1"/>
</dbReference>
<feature type="domain" description="Aminotransferase class I/classII large" evidence="10">
    <location>
        <begin position="20"/>
        <end position="194"/>
    </location>
</feature>
<evidence type="ECO:0000256" key="3">
    <source>
        <dbReference type="ARBA" id="ARBA00012748"/>
    </source>
</evidence>
<dbReference type="PANTHER" id="PTHR43643">
    <property type="entry name" value="HISTIDINOL-PHOSPHATE AMINOTRANSFERASE 2"/>
    <property type="match status" value="1"/>
</dbReference>
<keyword evidence="6 11" id="KW-0808">Transferase</keyword>
<evidence type="ECO:0000256" key="7">
    <source>
        <dbReference type="ARBA" id="ARBA00022898"/>
    </source>
</evidence>
<dbReference type="InterPro" id="IPR004839">
    <property type="entry name" value="Aminotransferase_I/II_large"/>
</dbReference>
<evidence type="ECO:0000256" key="1">
    <source>
        <dbReference type="ARBA" id="ARBA00005011"/>
    </source>
</evidence>
<dbReference type="OrthoDB" id="9813612at2"/>
<gene>
    <name evidence="11" type="ORF">FOKN1_1253</name>
</gene>
<evidence type="ECO:0000313" key="12">
    <source>
        <dbReference type="Proteomes" id="UP000218765"/>
    </source>
</evidence>
<dbReference type="RefSeq" id="WP_096365769.1">
    <property type="nucleotide sequence ID" value="NZ_AP018052.1"/>
</dbReference>
<dbReference type="AlphaFoldDB" id="A0A1Z4VQG1"/>
<dbReference type="Gene3D" id="3.90.1150.10">
    <property type="entry name" value="Aspartate Aminotransferase, domain 1"/>
    <property type="match status" value="1"/>
</dbReference>
<dbReference type="InterPro" id="IPR015422">
    <property type="entry name" value="PyrdxlP-dep_Trfase_small"/>
</dbReference>
<sequence length="200" mass="21606">MTSIQEKGGGSFDMVPLPDFLRRHHDTCFLVNEALTGLAGESVAGLLPDHSDLLVTRTPSKAHSLAGFHVGDAISPVGLTGDLNSHNNAYSLTRPGQAAAMATPQQENRIRDRVKQLGAWTEDLAAELRTLDVSTHPTPAYFFLADFAPHDSANLADKLRESGVFVKPLKDRDLGPDFMRATTALPQENARVIAAVRGRV</sequence>
<evidence type="ECO:0000259" key="10">
    <source>
        <dbReference type="Pfam" id="PF00155"/>
    </source>
</evidence>
<evidence type="ECO:0000256" key="9">
    <source>
        <dbReference type="ARBA" id="ARBA00047481"/>
    </source>
</evidence>